<sequence length="392" mass="43255">MFGWFNFHPRISVAVDLSRASAKFLAFRFDARAKTVNYVDHQTSTWGGKPDALEAFIHGLEVTGHFIDSVGQEGQIGSILLSVPNSLLILEARQFRFVRPEPSRAVTAAELSELWQQVRSAPADSLLPQGLTAHAYEIFPPVAEEFHLDGYLLSGKISGEGREVSAAAIIAAWPVECVEALSHFRKRFADVEIKPIPELDVIRGYIHLRQGSQASGVAIDIGALDSTLILLSRGVIEDIWVFPFGSVDVTEAIARELGVTFEEAESFKRQWSSGVLDDDRRSRVEKAAAFPIEYWKREWGSLLATRAETTVIAPTIYLLGRGAFLPSVVGALGDGDWLELFSSGRGGEATILLPRELKDRYFPGWPFDDAGDAVLFSLVSRIIQEDHGMRSV</sequence>
<dbReference type="InterPro" id="IPR043129">
    <property type="entry name" value="ATPase_NBD"/>
</dbReference>
<protein>
    <recommendedName>
        <fullName evidence="3">SHS2 domain-containing protein</fullName>
    </recommendedName>
</protein>
<comment type="caution">
    <text evidence="1">The sequence shown here is derived from an EMBL/GenBank/DDBJ whole genome shotgun (WGS) entry which is preliminary data.</text>
</comment>
<evidence type="ECO:0000313" key="2">
    <source>
        <dbReference type="Proteomes" id="UP000178710"/>
    </source>
</evidence>
<dbReference type="SUPFAM" id="SSF53067">
    <property type="entry name" value="Actin-like ATPase domain"/>
    <property type="match status" value="1"/>
</dbReference>
<organism evidence="1 2">
    <name type="scientific">Candidatus Sungbacteria bacterium RIFCSPHIGHO2_02_FULL_49_20</name>
    <dbReference type="NCBI Taxonomy" id="1802272"/>
    <lineage>
        <taxon>Bacteria</taxon>
        <taxon>Candidatus Sungiibacteriota</taxon>
    </lineage>
</organism>
<evidence type="ECO:0000313" key="1">
    <source>
        <dbReference type="EMBL" id="OHA02051.1"/>
    </source>
</evidence>
<dbReference type="Gene3D" id="3.30.420.40">
    <property type="match status" value="2"/>
</dbReference>
<dbReference type="Proteomes" id="UP000178710">
    <property type="component" value="Unassembled WGS sequence"/>
</dbReference>
<dbReference type="EMBL" id="MHQK01000012">
    <property type="protein sequence ID" value="OHA02051.1"/>
    <property type="molecule type" value="Genomic_DNA"/>
</dbReference>
<gene>
    <name evidence="1" type="ORF">A3C12_02230</name>
</gene>
<proteinExistence type="predicted"/>
<evidence type="ECO:0008006" key="3">
    <source>
        <dbReference type="Google" id="ProtNLM"/>
    </source>
</evidence>
<dbReference type="AlphaFoldDB" id="A0A1G2KUE8"/>
<accession>A0A1G2KUE8</accession>
<name>A0A1G2KUE8_9BACT</name>
<reference evidence="1 2" key="1">
    <citation type="journal article" date="2016" name="Nat. Commun.">
        <title>Thousands of microbial genomes shed light on interconnected biogeochemical processes in an aquifer system.</title>
        <authorList>
            <person name="Anantharaman K."/>
            <person name="Brown C.T."/>
            <person name="Hug L.A."/>
            <person name="Sharon I."/>
            <person name="Castelle C.J."/>
            <person name="Probst A.J."/>
            <person name="Thomas B.C."/>
            <person name="Singh A."/>
            <person name="Wilkins M.J."/>
            <person name="Karaoz U."/>
            <person name="Brodie E.L."/>
            <person name="Williams K.H."/>
            <person name="Hubbard S.S."/>
            <person name="Banfield J.F."/>
        </authorList>
    </citation>
    <scope>NUCLEOTIDE SEQUENCE [LARGE SCALE GENOMIC DNA]</scope>
</reference>